<proteinExistence type="predicted"/>
<dbReference type="STRING" id="28110.KU46_1585"/>
<feature type="region of interest" description="Disordered" evidence="1">
    <location>
        <begin position="269"/>
        <end position="291"/>
    </location>
</feature>
<accession>A0A0B6CVK2</accession>
<name>A0A0B6CVK2_9GAMM</name>
<dbReference type="KEGG" id="fpz:LA55_1078"/>
<evidence type="ECO:0000256" key="2">
    <source>
        <dbReference type="SAM" id="SignalP"/>
    </source>
</evidence>
<dbReference type="EMBL" id="CP009440">
    <property type="protein sequence ID" value="AJI52875.1"/>
    <property type="molecule type" value="Genomic_DNA"/>
</dbReference>
<protein>
    <submittedName>
        <fullName evidence="4">OstA-like family protein</fullName>
    </submittedName>
</protein>
<feature type="signal peptide" evidence="2">
    <location>
        <begin position="1"/>
        <end position="20"/>
    </location>
</feature>
<dbReference type="Pfam" id="PF03968">
    <property type="entry name" value="LptD_N"/>
    <property type="match status" value="1"/>
</dbReference>
<feature type="chain" id="PRO_5002108579" evidence="2">
    <location>
        <begin position="21"/>
        <end position="291"/>
    </location>
</feature>
<gene>
    <name evidence="4" type="ORF">LA55_1078</name>
</gene>
<sequence length="291" mass="33111">MRRVRLVAAIFLSLTSYAFSDVSENQINNSLPMYNAAIQEDNVADNEKEDNSANNSLKEYGPITICADSVAYVDDQRVITYLGNVFVMQVHNNHILCHKPTTPKDNIVYFERDPSLTLEQLQESWLKTAKQLCAEQKECNFISGQRLVINLDDKKKLKTFTMISDDNHNSQFYTYPTNSNPDYKTVKTATRGPVEGKSKMIIYHVDDKHLEMYRKAVAYQNDNVYKGEKVIFDIDHDLISIPGSENRRSTIILDGVQKQTRIDTGLTPISDYGKDRQKGSVTGLNTYNTST</sequence>
<evidence type="ECO:0000313" key="4">
    <source>
        <dbReference type="EMBL" id="AJI52875.1"/>
    </source>
</evidence>
<dbReference type="RefSeq" id="WP_044526221.1">
    <property type="nucleotide sequence ID" value="NZ_CP009440.1"/>
</dbReference>
<dbReference type="OrthoDB" id="5605524at2"/>
<dbReference type="InterPro" id="IPR005653">
    <property type="entry name" value="OstA-like_N"/>
</dbReference>
<dbReference type="Gene3D" id="2.60.450.10">
    <property type="entry name" value="Lipopolysaccharide (LPS) transport protein A like domain"/>
    <property type="match status" value="1"/>
</dbReference>
<organism evidence="4 5">
    <name type="scientific">Francisella philomiragia</name>
    <dbReference type="NCBI Taxonomy" id="28110"/>
    <lineage>
        <taxon>Bacteria</taxon>
        <taxon>Pseudomonadati</taxon>
        <taxon>Pseudomonadota</taxon>
        <taxon>Gammaproteobacteria</taxon>
        <taxon>Thiotrichales</taxon>
        <taxon>Francisellaceae</taxon>
        <taxon>Francisella</taxon>
    </lineage>
</organism>
<evidence type="ECO:0000313" key="5">
    <source>
        <dbReference type="Proteomes" id="UP000031830"/>
    </source>
</evidence>
<evidence type="ECO:0000259" key="3">
    <source>
        <dbReference type="Pfam" id="PF03968"/>
    </source>
</evidence>
<dbReference type="AlphaFoldDB" id="A0A0B6CVK2"/>
<evidence type="ECO:0000256" key="1">
    <source>
        <dbReference type="SAM" id="MobiDB-lite"/>
    </source>
</evidence>
<feature type="compositionally biased region" description="Polar residues" evidence="1">
    <location>
        <begin position="279"/>
        <end position="291"/>
    </location>
</feature>
<dbReference type="Proteomes" id="UP000031830">
    <property type="component" value="Chromosome"/>
</dbReference>
<keyword evidence="2" id="KW-0732">Signal</keyword>
<reference evidence="4 5" key="1">
    <citation type="journal article" date="2015" name="Genome Announc.">
        <title>Genome sequencing of 18 francisella strains to aid in assay development and testing.</title>
        <authorList>
            <person name="Johnson S.L."/>
            <person name="Daligault H.E."/>
            <person name="Davenport K.W."/>
            <person name="Coyne S.R."/>
            <person name="Frey K.G."/>
            <person name="Koroleva G.I."/>
            <person name="Broomall S.M."/>
            <person name="Bishop-Lilly K.A."/>
            <person name="Bruce D.C."/>
            <person name="Chertkov O."/>
            <person name="Freitas T."/>
            <person name="Jaissle J."/>
            <person name="Ladner J.T."/>
            <person name="Rosenzweig C.N."/>
            <person name="Gibbons H.S."/>
            <person name="Palacios G.F."/>
            <person name="Redden C.L."/>
            <person name="Xu Y."/>
            <person name="Minogue T.D."/>
            <person name="Chain P.S."/>
        </authorList>
    </citation>
    <scope>NUCLEOTIDE SEQUENCE [LARGE SCALE GENOMIC DNA]</scope>
    <source>
        <strain evidence="4 5">GA01-2794</strain>
    </source>
</reference>
<feature type="domain" description="Organic solvent tolerance-like N-terminal" evidence="3">
    <location>
        <begin position="142"/>
        <end position="235"/>
    </location>
</feature>